<dbReference type="KEGG" id="buo:BRPE64_ACDS22230"/>
<keyword evidence="3" id="KW-1185">Reference proteome</keyword>
<evidence type="ECO:0000313" key="3">
    <source>
        <dbReference type="Proteomes" id="UP000013966"/>
    </source>
</evidence>
<name>R4WZQ1_9BURK</name>
<dbReference type="Gene3D" id="3.30.1340.30">
    <property type="match status" value="1"/>
</dbReference>
<gene>
    <name evidence="2" type="ORF">BRPE64_ACDS22230</name>
</gene>
<reference evidence="2 3" key="2">
    <citation type="journal article" date="2018" name="Int. J. Syst. Evol. Microbiol.">
        <title>Burkholderia insecticola sp. nov., a gut symbiotic bacterium of the bean bug Riptortus pedestris.</title>
        <authorList>
            <person name="Takeshita K."/>
            <person name="Tamaki H."/>
            <person name="Ohbayashi T."/>
            <person name="Meng X.-Y."/>
            <person name="Sone T."/>
            <person name="Mitani Y."/>
            <person name="Peeters C."/>
            <person name="Kikuchi Y."/>
            <person name="Vandamme P."/>
        </authorList>
    </citation>
    <scope>NUCLEOTIDE SEQUENCE [LARGE SCALE GENOMIC DNA]</scope>
    <source>
        <strain evidence="2">RPE64</strain>
    </source>
</reference>
<dbReference type="AlphaFoldDB" id="R4WZQ1"/>
<dbReference type="PROSITE" id="PS50914">
    <property type="entry name" value="BON"/>
    <property type="match status" value="1"/>
</dbReference>
<dbReference type="InterPro" id="IPR007055">
    <property type="entry name" value="BON_dom"/>
</dbReference>
<dbReference type="InterPro" id="IPR051686">
    <property type="entry name" value="Lipoprotein_DolP"/>
</dbReference>
<evidence type="ECO:0000313" key="2">
    <source>
        <dbReference type="EMBL" id="BAN23977.1"/>
    </source>
</evidence>
<organism evidence="2 3">
    <name type="scientific">Caballeronia insecticola</name>
    <dbReference type="NCBI Taxonomy" id="758793"/>
    <lineage>
        <taxon>Bacteria</taxon>
        <taxon>Pseudomonadati</taxon>
        <taxon>Pseudomonadota</taxon>
        <taxon>Betaproteobacteria</taxon>
        <taxon>Burkholderiales</taxon>
        <taxon>Burkholderiaceae</taxon>
        <taxon>Caballeronia</taxon>
    </lineage>
</organism>
<dbReference type="PATRIC" id="fig|758793.3.peg.2226"/>
<dbReference type="PANTHER" id="PTHR34606:SF15">
    <property type="entry name" value="BON DOMAIN-CONTAINING PROTEIN"/>
    <property type="match status" value="1"/>
</dbReference>
<dbReference type="Proteomes" id="UP000013966">
    <property type="component" value="Chromosome 1"/>
</dbReference>
<dbReference type="EMBL" id="AP013058">
    <property type="protein sequence ID" value="BAN23977.1"/>
    <property type="molecule type" value="Genomic_DNA"/>
</dbReference>
<dbReference type="Pfam" id="PF04972">
    <property type="entry name" value="BON"/>
    <property type="match status" value="1"/>
</dbReference>
<sequence>MASRLKCGPGQKCKTSEVANCAKSTSETKGEIMKAVDLLKALGVVVCVAVASSAYAQSSDAAATSTDSAAAAKAQKSATKKTDRKLGYDVRRALSKAQGFDVSNVFVRARSGAVTLTGTVPEGGQIAQAEEVAKGVPGVKSVSNKITLGVQGGGG</sequence>
<evidence type="ECO:0000259" key="1">
    <source>
        <dbReference type="PROSITE" id="PS50914"/>
    </source>
</evidence>
<accession>R4WZQ1</accession>
<feature type="domain" description="BON" evidence="1">
    <location>
        <begin position="82"/>
        <end position="150"/>
    </location>
</feature>
<dbReference type="HOGENOM" id="CLU_098552_1_0_4"/>
<protein>
    <submittedName>
        <fullName evidence="2">Transport-associated</fullName>
    </submittedName>
</protein>
<reference evidence="2 3" key="1">
    <citation type="journal article" date="2013" name="Genome Announc.">
        <title>Complete Genome Sequence of Burkholderia sp. Strain RPE64, Bacterial Symbiont of the Bean Bug Riptortus pedestris.</title>
        <authorList>
            <person name="Shibata T.F."/>
            <person name="Maeda T."/>
            <person name="Nikoh N."/>
            <person name="Yamaguchi K."/>
            <person name="Oshima K."/>
            <person name="Hattori M."/>
            <person name="Nishiyama T."/>
            <person name="Hasebe M."/>
            <person name="Fukatsu T."/>
            <person name="Kikuchi Y."/>
            <person name="Shigenobu S."/>
        </authorList>
    </citation>
    <scope>NUCLEOTIDE SEQUENCE [LARGE SCALE GENOMIC DNA]</scope>
</reference>
<dbReference type="PANTHER" id="PTHR34606">
    <property type="entry name" value="BON DOMAIN-CONTAINING PROTEIN"/>
    <property type="match status" value="1"/>
</dbReference>
<proteinExistence type="predicted"/>